<dbReference type="Pfam" id="PF00990">
    <property type="entry name" value="GGDEF"/>
    <property type="match status" value="1"/>
</dbReference>
<feature type="transmembrane region" description="Helical" evidence="1">
    <location>
        <begin position="143"/>
        <end position="166"/>
    </location>
</feature>
<evidence type="ECO:0000313" key="4">
    <source>
        <dbReference type="EMBL" id="HIU43535.1"/>
    </source>
</evidence>
<dbReference type="CDD" id="cd01948">
    <property type="entry name" value="EAL"/>
    <property type="match status" value="1"/>
</dbReference>
<dbReference type="PROSITE" id="PS50887">
    <property type="entry name" value="GGDEF"/>
    <property type="match status" value="1"/>
</dbReference>
<dbReference type="SUPFAM" id="SSF55073">
    <property type="entry name" value="Nucleotide cyclase"/>
    <property type="match status" value="1"/>
</dbReference>
<dbReference type="EMBL" id="DVMR01000037">
    <property type="protein sequence ID" value="HIU43535.1"/>
    <property type="molecule type" value="Genomic_DNA"/>
</dbReference>
<dbReference type="Gene3D" id="3.30.70.270">
    <property type="match status" value="1"/>
</dbReference>
<protein>
    <submittedName>
        <fullName evidence="4">EAL domain-containing protein</fullName>
    </submittedName>
</protein>
<dbReference type="SMART" id="SM00267">
    <property type="entry name" value="GGDEF"/>
    <property type="match status" value="1"/>
</dbReference>
<keyword evidence="1" id="KW-1133">Transmembrane helix</keyword>
<dbReference type="InterPro" id="IPR029787">
    <property type="entry name" value="Nucleotide_cyclase"/>
</dbReference>
<proteinExistence type="predicted"/>
<dbReference type="InterPro" id="IPR035919">
    <property type="entry name" value="EAL_sf"/>
</dbReference>
<dbReference type="InterPro" id="IPR000160">
    <property type="entry name" value="GGDEF_dom"/>
</dbReference>
<dbReference type="InterPro" id="IPR050706">
    <property type="entry name" value="Cyclic-di-GMP_PDE-like"/>
</dbReference>
<dbReference type="GO" id="GO:0071111">
    <property type="term" value="F:cyclic-guanylate-specific phosphodiesterase activity"/>
    <property type="evidence" value="ECO:0007669"/>
    <property type="project" value="InterPro"/>
</dbReference>
<dbReference type="Gene3D" id="3.20.20.450">
    <property type="entry name" value="EAL domain"/>
    <property type="match status" value="1"/>
</dbReference>
<dbReference type="InterPro" id="IPR043128">
    <property type="entry name" value="Rev_trsase/Diguanyl_cyclase"/>
</dbReference>
<accession>A0A9D1ITD5</accession>
<dbReference type="PANTHER" id="PTHR33121:SF71">
    <property type="entry name" value="OXYGEN SENSOR PROTEIN DOSP"/>
    <property type="match status" value="1"/>
</dbReference>
<evidence type="ECO:0000256" key="1">
    <source>
        <dbReference type="SAM" id="Phobius"/>
    </source>
</evidence>
<name>A0A9D1ITD5_9CLOT</name>
<dbReference type="PANTHER" id="PTHR33121">
    <property type="entry name" value="CYCLIC DI-GMP PHOSPHODIESTERASE PDEF"/>
    <property type="match status" value="1"/>
</dbReference>
<feature type="domain" description="GGDEF" evidence="3">
    <location>
        <begin position="206"/>
        <end position="332"/>
    </location>
</feature>
<sequence>MVAGSPDRYPMEYYDRESGTFEGVIPRLLSRFAEETGYDIQYYDPGTEDQRSQLARNQQVDLISACSTDDEFRHTQDEPVEILTIERGGETVTWQLWVTEVAPSGLAEELSEFMAGVGEEVTAGLLVDVSESRAPAPRWHEQVMAGLGIAVVLLAAVIGLLVRVYLRQRRRSEHDRETDPLTGLGNERYLQRRYLSVISEENRVLYTAAYVHVDTERLESVRGQEERDELLRRTASTLRQYAGEHDLPARVADTGFLLLRRTSGEEELQQWLTLVLASLEEVCEAVRLCRVSAGVYPLQTQDWALSEVIARSGQAAREAAREDKPYLVYTSAMRSRLQDEKRFCAELARGIERGEFLLYIQFYVDAHSRDIAGGEALVRWQHPEKGFLTPHRFIPAFECADVIDQLDYYMLERSAAFLDHLARHAQSAFFLSCNISCRTFADADFPNRCQKILEQYRFSRELLILELTGDFHSYEKQVTQNARKIQTLGLRVILDDFGKDLGALAVLADFPADGVKLNRRLVEGVKTPRGEALLSSVVRIGHDLDLAVLASGVESRSQADSLQRLHCDAMQGYEFFRPLPEWEARRQLFETGERSGAGV</sequence>
<evidence type="ECO:0000313" key="5">
    <source>
        <dbReference type="Proteomes" id="UP000824073"/>
    </source>
</evidence>
<reference evidence="4" key="2">
    <citation type="journal article" date="2021" name="PeerJ">
        <title>Extensive microbial diversity within the chicken gut microbiome revealed by metagenomics and culture.</title>
        <authorList>
            <person name="Gilroy R."/>
            <person name="Ravi A."/>
            <person name="Getino M."/>
            <person name="Pursley I."/>
            <person name="Horton D.L."/>
            <person name="Alikhan N.F."/>
            <person name="Baker D."/>
            <person name="Gharbi K."/>
            <person name="Hall N."/>
            <person name="Watson M."/>
            <person name="Adriaenssens E.M."/>
            <person name="Foster-Nyarko E."/>
            <person name="Jarju S."/>
            <person name="Secka A."/>
            <person name="Antonio M."/>
            <person name="Oren A."/>
            <person name="Chaudhuri R.R."/>
            <person name="La Ragione R."/>
            <person name="Hildebrand F."/>
            <person name="Pallen M.J."/>
        </authorList>
    </citation>
    <scope>NUCLEOTIDE SEQUENCE</scope>
    <source>
        <strain evidence="4">CHK191-8634</strain>
    </source>
</reference>
<evidence type="ECO:0000259" key="3">
    <source>
        <dbReference type="PROSITE" id="PS50887"/>
    </source>
</evidence>
<dbReference type="SUPFAM" id="SSF53850">
    <property type="entry name" value="Periplasmic binding protein-like II"/>
    <property type="match status" value="1"/>
</dbReference>
<comment type="caution">
    <text evidence="4">The sequence shown here is derived from an EMBL/GenBank/DDBJ whole genome shotgun (WGS) entry which is preliminary data.</text>
</comment>
<evidence type="ECO:0000259" key="2">
    <source>
        <dbReference type="PROSITE" id="PS50883"/>
    </source>
</evidence>
<dbReference type="Gene3D" id="3.40.190.10">
    <property type="entry name" value="Periplasmic binding protein-like II"/>
    <property type="match status" value="1"/>
</dbReference>
<feature type="domain" description="EAL" evidence="2">
    <location>
        <begin position="340"/>
        <end position="592"/>
    </location>
</feature>
<reference evidence="4" key="1">
    <citation type="submission" date="2020-10" db="EMBL/GenBank/DDBJ databases">
        <authorList>
            <person name="Gilroy R."/>
        </authorList>
    </citation>
    <scope>NUCLEOTIDE SEQUENCE</scope>
    <source>
        <strain evidence="4">CHK191-8634</strain>
    </source>
</reference>
<dbReference type="SUPFAM" id="SSF141868">
    <property type="entry name" value="EAL domain-like"/>
    <property type="match status" value="1"/>
</dbReference>
<keyword evidence="1" id="KW-0472">Membrane</keyword>
<dbReference type="InterPro" id="IPR001633">
    <property type="entry name" value="EAL_dom"/>
</dbReference>
<organism evidence="4 5">
    <name type="scientific">Candidatus Ventrousia excrementavium</name>
    <dbReference type="NCBI Taxonomy" id="2840961"/>
    <lineage>
        <taxon>Bacteria</taxon>
        <taxon>Bacillati</taxon>
        <taxon>Bacillota</taxon>
        <taxon>Clostridia</taxon>
        <taxon>Eubacteriales</taxon>
        <taxon>Clostridiaceae</taxon>
        <taxon>Clostridiaceae incertae sedis</taxon>
        <taxon>Candidatus Ventrousia</taxon>
    </lineage>
</organism>
<gene>
    <name evidence="4" type="ORF">IAB67_04475</name>
</gene>
<dbReference type="Proteomes" id="UP000824073">
    <property type="component" value="Unassembled WGS sequence"/>
</dbReference>
<keyword evidence="1" id="KW-0812">Transmembrane</keyword>
<dbReference type="Pfam" id="PF00563">
    <property type="entry name" value="EAL"/>
    <property type="match status" value="1"/>
</dbReference>
<dbReference type="SMART" id="SM00052">
    <property type="entry name" value="EAL"/>
    <property type="match status" value="1"/>
</dbReference>
<dbReference type="AlphaFoldDB" id="A0A9D1ITD5"/>
<dbReference type="PROSITE" id="PS50883">
    <property type="entry name" value="EAL"/>
    <property type="match status" value="1"/>
</dbReference>